<accession>A0AAD7TWN3</accession>
<organism evidence="5 6">
    <name type="scientific">Trametes cubensis</name>
    <dbReference type="NCBI Taxonomy" id="1111947"/>
    <lineage>
        <taxon>Eukaryota</taxon>
        <taxon>Fungi</taxon>
        <taxon>Dikarya</taxon>
        <taxon>Basidiomycota</taxon>
        <taxon>Agaricomycotina</taxon>
        <taxon>Agaricomycetes</taxon>
        <taxon>Polyporales</taxon>
        <taxon>Polyporaceae</taxon>
        <taxon>Trametes</taxon>
    </lineage>
</organism>
<feature type="compositionally biased region" description="Polar residues" evidence="3">
    <location>
        <begin position="8"/>
        <end position="29"/>
    </location>
</feature>
<name>A0AAD7TWN3_9APHY</name>
<evidence type="ECO:0000256" key="1">
    <source>
        <dbReference type="ARBA" id="ARBA00022884"/>
    </source>
</evidence>
<sequence>MTRIRCPSVSSLSSGITNASTSKARSTGGTLKRTPALATVAEDEAPVAGPSTGPFAGANPHLVHKLDKGKGKARSRAKMDIGDKEKLRMAKKKAEVKAARQPQPDWSFVYVGNLSSTVTEEQVAALFKPCGTIRRIVIRASTGICVPTNNLNKKGLFGFGGVEHGVHYATVEFLTPAEARRALELNGTELDGRSILVSLNIVDLPEISNIIRGQIAKRDPEQETLRTLWQVKFGQIKRLTIERTERVPGGEGGNGPAKFVEGVAMRLGLYDPAGPSTAAGAHQKRMGGVRAIPNARHTALKAAKQIIFPRTLF</sequence>
<dbReference type="SMART" id="SM00360">
    <property type="entry name" value="RRM"/>
    <property type="match status" value="1"/>
</dbReference>
<dbReference type="InterPro" id="IPR000504">
    <property type="entry name" value="RRM_dom"/>
</dbReference>
<dbReference type="GO" id="GO:0005737">
    <property type="term" value="C:cytoplasm"/>
    <property type="evidence" value="ECO:0007669"/>
    <property type="project" value="TreeGrafter"/>
</dbReference>
<dbReference type="InterPro" id="IPR012677">
    <property type="entry name" value="Nucleotide-bd_a/b_plait_sf"/>
</dbReference>
<keyword evidence="1 2" id="KW-0694">RNA-binding</keyword>
<dbReference type="Pfam" id="PF00076">
    <property type="entry name" value="RRM_1"/>
    <property type="match status" value="1"/>
</dbReference>
<comment type="caution">
    <text evidence="5">The sequence shown here is derived from an EMBL/GenBank/DDBJ whole genome shotgun (WGS) entry which is preliminary data.</text>
</comment>
<dbReference type="GO" id="GO:0003729">
    <property type="term" value="F:mRNA binding"/>
    <property type="evidence" value="ECO:0007669"/>
    <property type="project" value="TreeGrafter"/>
</dbReference>
<evidence type="ECO:0000313" key="6">
    <source>
        <dbReference type="Proteomes" id="UP001215151"/>
    </source>
</evidence>
<feature type="domain" description="RRM" evidence="4">
    <location>
        <begin position="107"/>
        <end position="202"/>
    </location>
</feature>
<dbReference type="GO" id="GO:0005634">
    <property type="term" value="C:nucleus"/>
    <property type="evidence" value="ECO:0007669"/>
    <property type="project" value="TreeGrafter"/>
</dbReference>
<dbReference type="AlphaFoldDB" id="A0AAD7TWN3"/>
<evidence type="ECO:0000256" key="3">
    <source>
        <dbReference type="SAM" id="MobiDB-lite"/>
    </source>
</evidence>
<dbReference type="EMBL" id="JAPEVG010000078">
    <property type="protein sequence ID" value="KAJ8487500.1"/>
    <property type="molecule type" value="Genomic_DNA"/>
</dbReference>
<feature type="region of interest" description="Disordered" evidence="3">
    <location>
        <begin position="1"/>
        <end position="34"/>
    </location>
</feature>
<evidence type="ECO:0000256" key="2">
    <source>
        <dbReference type="PROSITE-ProRule" id="PRU00176"/>
    </source>
</evidence>
<protein>
    <recommendedName>
        <fullName evidence="4">RRM domain-containing protein</fullName>
    </recommendedName>
</protein>
<dbReference type="Proteomes" id="UP001215151">
    <property type="component" value="Unassembled WGS sequence"/>
</dbReference>
<dbReference type="SUPFAM" id="SSF54928">
    <property type="entry name" value="RNA-binding domain, RBD"/>
    <property type="match status" value="1"/>
</dbReference>
<proteinExistence type="predicted"/>
<evidence type="ECO:0000313" key="5">
    <source>
        <dbReference type="EMBL" id="KAJ8487500.1"/>
    </source>
</evidence>
<dbReference type="InterPro" id="IPR035979">
    <property type="entry name" value="RBD_domain_sf"/>
</dbReference>
<gene>
    <name evidence="5" type="ORF">ONZ51_g4153</name>
</gene>
<dbReference type="PANTHER" id="PTHR23003">
    <property type="entry name" value="RNA RECOGNITION MOTIF RRM DOMAIN CONTAINING PROTEIN"/>
    <property type="match status" value="1"/>
</dbReference>
<dbReference type="InterPro" id="IPR050374">
    <property type="entry name" value="RRT5_SRSF_SR"/>
</dbReference>
<keyword evidence="6" id="KW-1185">Reference proteome</keyword>
<dbReference type="Gene3D" id="3.30.70.330">
    <property type="match status" value="1"/>
</dbReference>
<evidence type="ECO:0000259" key="4">
    <source>
        <dbReference type="PROSITE" id="PS50102"/>
    </source>
</evidence>
<reference evidence="5" key="1">
    <citation type="submission" date="2022-11" db="EMBL/GenBank/DDBJ databases">
        <title>Genome Sequence of Cubamyces cubensis.</title>
        <authorList>
            <person name="Buettner E."/>
        </authorList>
    </citation>
    <scope>NUCLEOTIDE SEQUENCE</scope>
    <source>
        <strain evidence="5">MPL-01</strain>
    </source>
</reference>
<dbReference type="PROSITE" id="PS50102">
    <property type="entry name" value="RRM"/>
    <property type="match status" value="1"/>
</dbReference>